<dbReference type="GO" id="GO:0046983">
    <property type="term" value="F:protein dimerization activity"/>
    <property type="evidence" value="ECO:0007669"/>
    <property type="project" value="InterPro"/>
</dbReference>
<dbReference type="EMBL" id="AKGD01000002">
    <property type="protein sequence ID" value="EIT69020.1"/>
    <property type="molecule type" value="Genomic_DNA"/>
</dbReference>
<keyword evidence="9" id="KW-0902">Two-component regulatory system</keyword>
<dbReference type="GO" id="GO:0016020">
    <property type="term" value="C:membrane"/>
    <property type="evidence" value="ECO:0007669"/>
    <property type="project" value="UniProtKB-SubCell"/>
</dbReference>
<accession>I8T544</accession>
<evidence type="ECO:0000259" key="12">
    <source>
        <dbReference type="PROSITE" id="PS50885"/>
    </source>
</evidence>
<evidence type="ECO:0000256" key="4">
    <source>
        <dbReference type="ARBA" id="ARBA00022553"/>
    </source>
</evidence>
<dbReference type="InterPro" id="IPR003594">
    <property type="entry name" value="HATPase_dom"/>
</dbReference>
<keyword evidence="5" id="KW-0808">Transferase</keyword>
<evidence type="ECO:0000256" key="8">
    <source>
        <dbReference type="ARBA" id="ARBA00022840"/>
    </source>
</evidence>
<dbReference type="InterPro" id="IPR050482">
    <property type="entry name" value="Sensor_HK_TwoCompSys"/>
</dbReference>
<keyword evidence="6" id="KW-0547">Nucleotide-binding</keyword>
<evidence type="ECO:0000256" key="7">
    <source>
        <dbReference type="ARBA" id="ARBA00022777"/>
    </source>
</evidence>
<dbReference type="PANTHER" id="PTHR24421:SF10">
    <property type="entry name" value="NITRATE_NITRITE SENSOR PROTEIN NARQ"/>
    <property type="match status" value="1"/>
</dbReference>
<comment type="subcellular location">
    <subcellularLocation>
        <location evidence="2">Membrane</location>
    </subcellularLocation>
</comment>
<organism evidence="13 14">
    <name type="scientific">Hydrocarboniphaga effusa AP103</name>
    <dbReference type="NCBI Taxonomy" id="1172194"/>
    <lineage>
        <taxon>Bacteria</taxon>
        <taxon>Pseudomonadati</taxon>
        <taxon>Pseudomonadota</taxon>
        <taxon>Gammaproteobacteria</taxon>
        <taxon>Nevskiales</taxon>
        <taxon>Nevskiaceae</taxon>
        <taxon>Hydrocarboniphaga</taxon>
    </lineage>
</organism>
<name>I8T544_9GAMM</name>
<dbReference type="CDD" id="cd16917">
    <property type="entry name" value="HATPase_UhpB-NarQ-NarX-like"/>
    <property type="match status" value="1"/>
</dbReference>
<feature type="transmembrane region" description="Helical" evidence="10">
    <location>
        <begin position="34"/>
        <end position="54"/>
    </location>
</feature>
<dbReference type="Pfam" id="PF02518">
    <property type="entry name" value="HATPase_c"/>
    <property type="match status" value="1"/>
</dbReference>
<dbReference type="PROSITE" id="PS50109">
    <property type="entry name" value="HIS_KIN"/>
    <property type="match status" value="1"/>
</dbReference>
<dbReference type="PROSITE" id="PS50885">
    <property type="entry name" value="HAMP"/>
    <property type="match status" value="1"/>
</dbReference>
<dbReference type="PATRIC" id="fig|1172194.4.peg.2515"/>
<dbReference type="RefSeq" id="WP_007185545.1">
    <property type="nucleotide sequence ID" value="NZ_AKGD01000002.1"/>
</dbReference>
<keyword evidence="14" id="KW-1185">Reference proteome</keyword>
<protein>
    <recommendedName>
        <fullName evidence="3">histidine kinase</fullName>
        <ecNumber evidence="3">2.7.13.3</ecNumber>
    </recommendedName>
</protein>
<dbReference type="SMART" id="SM00387">
    <property type="entry name" value="HATPase_c"/>
    <property type="match status" value="1"/>
</dbReference>
<keyword evidence="10" id="KW-1133">Transmembrane helix</keyword>
<dbReference type="InterPro" id="IPR036890">
    <property type="entry name" value="HATPase_C_sf"/>
</dbReference>
<dbReference type="PANTHER" id="PTHR24421">
    <property type="entry name" value="NITRATE/NITRITE SENSOR PROTEIN NARX-RELATED"/>
    <property type="match status" value="1"/>
</dbReference>
<proteinExistence type="predicted"/>
<keyword evidence="10" id="KW-0472">Membrane</keyword>
<reference evidence="13 14" key="1">
    <citation type="journal article" date="2012" name="J. Bacteriol.">
        <title>Genome Sequence of n-Alkane-Degrading Hydrocarboniphaga effusa Strain AP103T (ATCC BAA-332T).</title>
        <authorList>
            <person name="Chang H.K."/>
            <person name="Zylstra G.J."/>
            <person name="Chae J.C."/>
        </authorList>
    </citation>
    <scope>NUCLEOTIDE SEQUENCE [LARGE SCALE GENOMIC DNA]</scope>
    <source>
        <strain evidence="13 14">AP103</strain>
    </source>
</reference>
<dbReference type="Gene3D" id="3.30.565.10">
    <property type="entry name" value="Histidine kinase-like ATPase, C-terminal domain"/>
    <property type="match status" value="1"/>
</dbReference>
<evidence type="ECO:0000256" key="5">
    <source>
        <dbReference type="ARBA" id="ARBA00022679"/>
    </source>
</evidence>
<evidence type="ECO:0000313" key="13">
    <source>
        <dbReference type="EMBL" id="EIT69020.1"/>
    </source>
</evidence>
<dbReference type="Gene3D" id="1.20.5.1930">
    <property type="match status" value="1"/>
</dbReference>
<feature type="domain" description="HAMP" evidence="12">
    <location>
        <begin position="195"/>
        <end position="247"/>
    </location>
</feature>
<dbReference type="EC" id="2.7.13.3" evidence="3"/>
<dbReference type="InterPro" id="IPR003660">
    <property type="entry name" value="HAMP_dom"/>
</dbReference>
<dbReference type="AlphaFoldDB" id="I8T544"/>
<keyword evidence="10" id="KW-0812">Transmembrane</keyword>
<dbReference type="GO" id="GO:0000155">
    <property type="term" value="F:phosphorelay sensor kinase activity"/>
    <property type="evidence" value="ECO:0007669"/>
    <property type="project" value="InterPro"/>
</dbReference>
<evidence type="ECO:0000256" key="3">
    <source>
        <dbReference type="ARBA" id="ARBA00012438"/>
    </source>
</evidence>
<evidence type="ECO:0000259" key="11">
    <source>
        <dbReference type="PROSITE" id="PS50109"/>
    </source>
</evidence>
<evidence type="ECO:0000256" key="10">
    <source>
        <dbReference type="SAM" id="Phobius"/>
    </source>
</evidence>
<feature type="domain" description="Histidine kinase" evidence="11">
    <location>
        <begin position="270"/>
        <end position="466"/>
    </location>
</feature>
<evidence type="ECO:0000256" key="9">
    <source>
        <dbReference type="ARBA" id="ARBA00023012"/>
    </source>
</evidence>
<dbReference type="STRING" id="1172194.WQQ_26020"/>
<evidence type="ECO:0000256" key="1">
    <source>
        <dbReference type="ARBA" id="ARBA00000085"/>
    </source>
</evidence>
<dbReference type="GO" id="GO:0005524">
    <property type="term" value="F:ATP binding"/>
    <property type="evidence" value="ECO:0007669"/>
    <property type="project" value="UniProtKB-KW"/>
</dbReference>
<gene>
    <name evidence="13" type="ORF">WQQ_26020</name>
</gene>
<feature type="transmembrane region" description="Helical" evidence="10">
    <location>
        <begin position="175"/>
        <end position="198"/>
    </location>
</feature>
<dbReference type="SUPFAM" id="SSF55874">
    <property type="entry name" value="ATPase domain of HSP90 chaperone/DNA topoisomerase II/histidine kinase"/>
    <property type="match status" value="1"/>
</dbReference>
<keyword evidence="7" id="KW-0418">Kinase</keyword>
<keyword evidence="4" id="KW-0597">Phosphoprotein</keyword>
<sequence>MPDLLPPVQADAIDGLIAKAGQRRRSRFDLKRRLSISIAGLLVIVLGLSVAAVLRNSAQSVRGEIEAVMRLADRLVGQDIASAAARGDEAGWNALLDVLDDSRHLCVQRTRAARPSNCPAPMPAEVPRWFSHTVAPPTLELRREFIASDGRVLHAVIRADAADEVLEAWSEARPLLTAIALIGFLINAIVVVTVWFFLRPVDAIRQAIVRMSRGELQPQLPRAATPELGGIVEGLVDLGTRLRQAREDKHRLLRRNLELQESERSAIARELQDELGQGLAIIDANVSLLQQSLDEDAQSQAESQQTLLLIRDSVADCCDRLRAMLVQLRPSGLSEFGLGYALQSLIGNWERHCPHIRFESQVDPNAAPDDALTQVYVYRVAQEALTNAVRHSGARHVRMEFGTARGEPVCLRIVDDGAGLRETRRSRKGHGLRGIRERAEALGAVLDLQSPPSGGTQLELWLPDSVMQVSRLG</sequence>
<dbReference type="Proteomes" id="UP000003704">
    <property type="component" value="Unassembled WGS sequence"/>
</dbReference>
<dbReference type="Pfam" id="PF07730">
    <property type="entry name" value="HisKA_3"/>
    <property type="match status" value="1"/>
</dbReference>
<evidence type="ECO:0000256" key="6">
    <source>
        <dbReference type="ARBA" id="ARBA00022741"/>
    </source>
</evidence>
<dbReference type="OrthoDB" id="9797605at2"/>
<dbReference type="InterPro" id="IPR011712">
    <property type="entry name" value="Sig_transdc_His_kin_sub3_dim/P"/>
</dbReference>
<keyword evidence="8" id="KW-0067">ATP-binding</keyword>
<comment type="catalytic activity">
    <reaction evidence="1">
        <text>ATP + protein L-histidine = ADP + protein N-phospho-L-histidine.</text>
        <dbReference type="EC" id="2.7.13.3"/>
    </reaction>
</comment>
<evidence type="ECO:0000313" key="14">
    <source>
        <dbReference type="Proteomes" id="UP000003704"/>
    </source>
</evidence>
<comment type="caution">
    <text evidence="13">The sequence shown here is derived from an EMBL/GenBank/DDBJ whole genome shotgun (WGS) entry which is preliminary data.</text>
</comment>
<dbReference type="InterPro" id="IPR005467">
    <property type="entry name" value="His_kinase_dom"/>
</dbReference>
<evidence type="ECO:0000256" key="2">
    <source>
        <dbReference type="ARBA" id="ARBA00004370"/>
    </source>
</evidence>